<dbReference type="InterPro" id="IPR010343">
    <property type="entry name" value="ArAE_1"/>
</dbReference>
<keyword evidence="2" id="KW-1003">Cell membrane</keyword>
<evidence type="ECO:0000313" key="8">
    <source>
        <dbReference type="Proteomes" id="UP001516662"/>
    </source>
</evidence>
<comment type="subcellular location">
    <subcellularLocation>
        <location evidence="1">Cell membrane</location>
        <topology evidence="1">Multi-pass membrane protein</topology>
    </subcellularLocation>
</comment>
<protein>
    <submittedName>
        <fullName evidence="7">FUSC family protein</fullName>
    </submittedName>
</protein>
<keyword evidence="5 6" id="KW-0472">Membrane</keyword>
<feature type="transmembrane region" description="Helical" evidence="6">
    <location>
        <begin position="81"/>
        <end position="114"/>
    </location>
</feature>
<keyword evidence="8" id="KW-1185">Reference proteome</keyword>
<dbReference type="EMBL" id="JADCLJ010000024">
    <property type="protein sequence ID" value="MBE4910426.1"/>
    <property type="molecule type" value="Genomic_DNA"/>
</dbReference>
<dbReference type="Pfam" id="PF06081">
    <property type="entry name" value="ArAE_1"/>
    <property type="match status" value="1"/>
</dbReference>
<evidence type="ECO:0000256" key="4">
    <source>
        <dbReference type="ARBA" id="ARBA00022989"/>
    </source>
</evidence>
<feature type="transmembrane region" description="Helical" evidence="6">
    <location>
        <begin position="56"/>
        <end position="75"/>
    </location>
</feature>
<accession>A0ABR9QPV1</accession>
<dbReference type="PANTHER" id="PTHR40064:SF1">
    <property type="entry name" value="MEMBRANE PROTEIN"/>
    <property type="match status" value="1"/>
</dbReference>
<comment type="caution">
    <text evidence="7">The sequence shown here is derived from an EMBL/GenBank/DDBJ whole genome shotgun (WGS) entry which is preliminary data.</text>
</comment>
<gene>
    <name evidence="7" type="ORF">IMZ08_20500</name>
</gene>
<keyword evidence="3 6" id="KW-0812">Transmembrane</keyword>
<dbReference type="InterPro" id="IPR052984">
    <property type="entry name" value="UPF0421"/>
</dbReference>
<evidence type="ECO:0000313" key="7">
    <source>
        <dbReference type="EMBL" id="MBE4910426.1"/>
    </source>
</evidence>
<sequence length="351" mass="39730">MNKIFNLFGGRTIKTGVAVFITAWICLQLNLPAIFAVITAIVTIEPTASDSMKKGIVRLPAAAIGAAFSMSLTHYLGHGAIVYALSAVLTIAACYKLKLFDGILVATLTAVMMIPTTGDHHLMAFVSRLGTTTIGLVVSTVVNLFILPPNYSKSITTNLSGLLQKCSVILNGPIKENVIGEKNYNRDTVKQLEHVSRKLETTTKLTEYIREEWKYHRHTKKQIREYHYELKKLYVLQQMVYHLKNLSYTKFADLRWNKTEKQTVIELIESVSTILSDPGHSISDDHLILVDQVNQQFLEWKNRQNKETTKKYHHHFSAETIVVYEILSIHDLIEELEGICKQESKRGIVQC</sequence>
<keyword evidence="4 6" id="KW-1133">Transmembrane helix</keyword>
<dbReference type="PANTHER" id="PTHR40064">
    <property type="entry name" value="MEMBRANE PROTEIN-RELATED"/>
    <property type="match status" value="1"/>
</dbReference>
<reference evidence="7 8" key="1">
    <citation type="submission" date="2020-10" db="EMBL/GenBank/DDBJ databases">
        <title>Bacillus sp. HD4P25, an endophyte from a halophyte.</title>
        <authorList>
            <person name="Sun J.-Q."/>
        </authorList>
    </citation>
    <scope>NUCLEOTIDE SEQUENCE [LARGE SCALE GENOMIC DNA]</scope>
    <source>
        <strain evidence="7 8">YIM 93174</strain>
    </source>
</reference>
<evidence type="ECO:0000256" key="6">
    <source>
        <dbReference type="SAM" id="Phobius"/>
    </source>
</evidence>
<evidence type="ECO:0000256" key="2">
    <source>
        <dbReference type="ARBA" id="ARBA00022475"/>
    </source>
</evidence>
<evidence type="ECO:0000256" key="5">
    <source>
        <dbReference type="ARBA" id="ARBA00023136"/>
    </source>
</evidence>
<evidence type="ECO:0000256" key="1">
    <source>
        <dbReference type="ARBA" id="ARBA00004651"/>
    </source>
</evidence>
<dbReference type="Proteomes" id="UP001516662">
    <property type="component" value="Unassembled WGS sequence"/>
</dbReference>
<proteinExistence type="predicted"/>
<feature type="transmembrane region" description="Helical" evidence="6">
    <location>
        <begin position="126"/>
        <end position="147"/>
    </location>
</feature>
<evidence type="ECO:0000256" key="3">
    <source>
        <dbReference type="ARBA" id="ARBA00022692"/>
    </source>
</evidence>
<dbReference type="RefSeq" id="WP_193539663.1">
    <property type="nucleotide sequence ID" value="NZ_JADCLJ010000024.1"/>
</dbReference>
<organism evidence="7 8">
    <name type="scientific">Litchfieldia luteola</name>
    <dbReference type="NCBI Taxonomy" id="682179"/>
    <lineage>
        <taxon>Bacteria</taxon>
        <taxon>Bacillati</taxon>
        <taxon>Bacillota</taxon>
        <taxon>Bacilli</taxon>
        <taxon>Bacillales</taxon>
        <taxon>Bacillaceae</taxon>
        <taxon>Litchfieldia</taxon>
    </lineage>
</organism>
<feature type="transmembrane region" description="Helical" evidence="6">
    <location>
        <begin position="20"/>
        <end position="44"/>
    </location>
</feature>
<name>A0ABR9QPV1_9BACI</name>